<dbReference type="RefSeq" id="XP_011631509.1">
    <property type="nucleotide sequence ID" value="XM_011633207.1"/>
</dbReference>
<reference evidence="3" key="1">
    <citation type="submission" date="2025-08" db="UniProtKB">
        <authorList>
            <consortium name="RefSeq"/>
        </authorList>
    </citation>
    <scope>IDENTIFICATION</scope>
</reference>
<dbReference type="PROSITE" id="PS50994">
    <property type="entry name" value="INTEGRASE"/>
    <property type="match status" value="1"/>
</dbReference>
<accession>A0A6I9VRK9</accession>
<gene>
    <name evidence="3" type="primary">LOC105423462</name>
</gene>
<dbReference type="InterPro" id="IPR012337">
    <property type="entry name" value="RNaseH-like_sf"/>
</dbReference>
<dbReference type="AlphaFoldDB" id="A0A6I9VRK9"/>
<evidence type="ECO:0000259" key="1">
    <source>
        <dbReference type="PROSITE" id="PS50994"/>
    </source>
</evidence>
<dbReference type="PANTHER" id="PTHR37984:SF5">
    <property type="entry name" value="PROTEIN NYNRIN-LIKE"/>
    <property type="match status" value="1"/>
</dbReference>
<dbReference type="InterPro" id="IPR001584">
    <property type="entry name" value="Integrase_cat-core"/>
</dbReference>
<evidence type="ECO:0000313" key="2">
    <source>
        <dbReference type="Proteomes" id="UP000504615"/>
    </source>
</evidence>
<organism evidence="2 3">
    <name type="scientific">Pogonomyrmex barbatus</name>
    <name type="common">red harvester ant</name>
    <dbReference type="NCBI Taxonomy" id="144034"/>
    <lineage>
        <taxon>Eukaryota</taxon>
        <taxon>Metazoa</taxon>
        <taxon>Ecdysozoa</taxon>
        <taxon>Arthropoda</taxon>
        <taxon>Hexapoda</taxon>
        <taxon>Insecta</taxon>
        <taxon>Pterygota</taxon>
        <taxon>Neoptera</taxon>
        <taxon>Endopterygota</taxon>
        <taxon>Hymenoptera</taxon>
        <taxon>Apocrita</taxon>
        <taxon>Aculeata</taxon>
        <taxon>Formicoidea</taxon>
        <taxon>Formicidae</taxon>
        <taxon>Myrmicinae</taxon>
        <taxon>Pogonomyrmex</taxon>
    </lineage>
</organism>
<dbReference type="PANTHER" id="PTHR37984">
    <property type="entry name" value="PROTEIN CBG26694"/>
    <property type="match status" value="1"/>
</dbReference>
<dbReference type="GO" id="GO:0015074">
    <property type="term" value="P:DNA integration"/>
    <property type="evidence" value="ECO:0007669"/>
    <property type="project" value="InterPro"/>
</dbReference>
<dbReference type="GO" id="GO:0003676">
    <property type="term" value="F:nucleic acid binding"/>
    <property type="evidence" value="ECO:0007669"/>
    <property type="project" value="InterPro"/>
</dbReference>
<keyword evidence="2" id="KW-1185">Reference proteome</keyword>
<evidence type="ECO:0000313" key="3">
    <source>
        <dbReference type="RefSeq" id="XP_011631509.1"/>
    </source>
</evidence>
<dbReference type="Pfam" id="PF00665">
    <property type="entry name" value="rve"/>
    <property type="match status" value="1"/>
</dbReference>
<protein>
    <submittedName>
        <fullName evidence="3">Uncharacterized protein K02A2.6-like</fullName>
    </submittedName>
</protein>
<dbReference type="InterPro" id="IPR050951">
    <property type="entry name" value="Retrovirus_Pol_polyprotein"/>
</dbReference>
<sequence length="224" mass="25632">MKEIEGYIQRCNPCALTQKLPIKASLSPWPMASRPGERVYIDYAEPKNNLYILIFVDSFSKFIDVAITPIISAERMAEICREMFSRYGPPEILISDNGTQFITNCFSNLCREINITYLFSPVGHPQLNGRAERTMDSVKRAIKRGGARWRTQLHFLYSHRYILNNPEGKSPAELFLGRSPLTALLPTNTEPISLTKVNKEKMEQQFNRHHGARKRSLKIGDNVT</sequence>
<name>A0A6I9VRK9_9HYME</name>
<dbReference type="OrthoDB" id="7550577at2759"/>
<dbReference type="InterPro" id="IPR036397">
    <property type="entry name" value="RNaseH_sf"/>
</dbReference>
<dbReference type="Gene3D" id="3.30.420.10">
    <property type="entry name" value="Ribonuclease H-like superfamily/Ribonuclease H"/>
    <property type="match status" value="1"/>
</dbReference>
<dbReference type="Proteomes" id="UP000504615">
    <property type="component" value="Unplaced"/>
</dbReference>
<dbReference type="GeneID" id="105423462"/>
<proteinExistence type="predicted"/>
<dbReference type="KEGG" id="pbar:105423462"/>
<dbReference type="SUPFAM" id="SSF53098">
    <property type="entry name" value="Ribonuclease H-like"/>
    <property type="match status" value="1"/>
</dbReference>
<feature type="domain" description="Integrase catalytic" evidence="1">
    <location>
        <begin position="31"/>
        <end position="188"/>
    </location>
</feature>